<evidence type="ECO:0000313" key="4">
    <source>
        <dbReference type="EMBL" id="CAK9037618.1"/>
    </source>
</evidence>
<dbReference type="Proteomes" id="UP001642464">
    <property type="component" value="Unassembled WGS sequence"/>
</dbReference>
<feature type="compositionally biased region" description="Basic and acidic residues" evidence="2">
    <location>
        <begin position="458"/>
        <end position="485"/>
    </location>
</feature>
<dbReference type="SMART" id="SM00184">
    <property type="entry name" value="RING"/>
    <property type="match status" value="1"/>
</dbReference>
<feature type="compositionally biased region" description="Basic and acidic residues" evidence="2">
    <location>
        <begin position="553"/>
        <end position="565"/>
    </location>
</feature>
<dbReference type="Gene3D" id="3.30.40.10">
    <property type="entry name" value="Zinc/RING finger domain, C3HC4 (zinc finger)"/>
    <property type="match status" value="1"/>
</dbReference>
<feature type="compositionally biased region" description="Basic and acidic residues" evidence="2">
    <location>
        <begin position="572"/>
        <end position="583"/>
    </location>
</feature>
<dbReference type="PANTHER" id="PTHR46359">
    <property type="entry name" value="GEO07743P1"/>
    <property type="match status" value="1"/>
</dbReference>
<protein>
    <recommendedName>
        <fullName evidence="3">RING-type domain-containing protein</fullName>
    </recommendedName>
</protein>
<dbReference type="PANTHER" id="PTHR46359:SF2">
    <property type="entry name" value="GEO07743P1"/>
    <property type="match status" value="1"/>
</dbReference>
<proteinExistence type="predicted"/>
<feature type="compositionally biased region" description="Low complexity" evidence="2">
    <location>
        <begin position="225"/>
        <end position="237"/>
    </location>
</feature>
<feature type="domain" description="RING-type" evidence="3">
    <location>
        <begin position="696"/>
        <end position="735"/>
    </location>
</feature>
<feature type="region of interest" description="Disordered" evidence="2">
    <location>
        <begin position="504"/>
        <end position="589"/>
    </location>
</feature>
<dbReference type="Pfam" id="PF13639">
    <property type="entry name" value="zf-RING_2"/>
    <property type="match status" value="1"/>
</dbReference>
<feature type="region of interest" description="Disordered" evidence="2">
    <location>
        <begin position="59"/>
        <end position="277"/>
    </location>
</feature>
<reference evidence="4 5" key="1">
    <citation type="submission" date="2024-02" db="EMBL/GenBank/DDBJ databases">
        <authorList>
            <person name="Chen Y."/>
            <person name="Shah S."/>
            <person name="Dougan E. K."/>
            <person name="Thang M."/>
            <person name="Chan C."/>
        </authorList>
    </citation>
    <scope>NUCLEOTIDE SEQUENCE [LARGE SCALE GENOMIC DNA]</scope>
</reference>
<evidence type="ECO:0000256" key="1">
    <source>
        <dbReference type="PROSITE-ProRule" id="PRU00175"/>
    </source>
</evidence>
<evidence type="ECO:0000256" key="2">
    <source>
        <dbReference type="SAM" id="MobiDB-lite"/>
    </source>
</evidence>
<dbReference type="InterPro" id="IPR001841">
    <property type="entry name" value="Znf_RING"/>
</dbReference>
<feature type="region of interest" description="Disordered" evidence="2">
    <location>
        <begin position="458"/>
        <end position="491"/>
    </location>
</feature>
<dbReference type="InterPro" id="IPR052804">
    <property type="entry name" value="UEC_component"/>
</dbReference>
<keyword evidence="1" id="KW-0479">Metal-binding</keyword>
<name>A0ABP0LEL6_9DINO</name>
<feature type="compositionally biased region" description="Low complexity" evidence="2">
    <location>
        <begin position="543"/>
        <end position="552"/>
    </location>
</feature>
<evidence type="ECO:0000259" key="3">
    <source>
        <dbReference type="PROSITE" id="PS50089"/>
    </source>
</evidence>
<sequence length="745" mass="81283">MECWERLESIRRGLAELKRAQGQETELPRSEWAERAERAQRCDGRRERLEEIQRKLGSSVRSFSTKEVEEPPGASPTWLDGSEWAGAGCGSPELHCKARPAQHPDTLDTRDATPQAAAGTPASRTLYESPCPSPPTPPHAPPEFDDAPPAAPPAHAPWTPEQRWEDPRPKSWTASDMPQEVLGPTFSGPSSWPPHPSVHPHPGGPSADSGDPMVTPPVTQVIHNPSHTSTPSTSGRPRSARRSGEGGTTSGAKPPPFRFGLQQCSSRAKPPRSQRWTSPFVAPVKREDLELTGQSFGRDGQGGDGESLTTLLGRQKDGQLAPWVAARGRVRPEGAPKMAESKESLWQAIELKVFLRRAGSDDLLGLLRNAYANLTLPGLLAIPEEEIMQLKGARPLALKRLVELLRRERRARSGPVRATAQVQPSRPGPASSMVAQLLQTGDRSSAVEAEVDWQSWERNDVKEPLQKDSLERPPRRPEAEVRAEGELQQPQGAEVFLTPQVPSECATQAQPGAPPTVSPDGRPGHLEDHQAPIPWSPWRTTQRPARPASAPDRATERPSPPERRTTPATARGGDDSPEGDHTANRPQTRRARIRELLKRLNLAQTPCTADMLRVGARQRQAKERHLRLAAAVGSSPSTGALSPALSLRRNRSFMELLASDATGADRTTPIDPSILEDVLARLPAKAAGSKREPYTICLEIPGSGEAVTTLPCCHWYHTECIREWLLHAQLCPLCKTSVVPEDLGT</sequence>
<dbReference type="InterPro" id="IPR013083">
    <property type="entry name" value="Znf_RING/FYVE/PHD"/>
</dbReference>
<feature type="compositionally biased region" description="Pro residues" evidence="2">
    <location>
        <begin position="191"/>
        <end position="203"/>
    </location>
</feature>
<dbReference type="PROSITE" id="PS50089">
    <property type="entry name" value="ZF_RING_2"/>
    <property type="match status" value="1"/>
</dbReference>
<gene>
    <name evidence="4" type="ORF">SCF082_LOCUS22256</name>
</gene>
<keyword evidence="1" id="KW-0863">Zinc-finger</keyword>
<dbReference type="SUPFAM" id="SSF57850">
    <property type="entry name" value="RING/U-box"/>
    <property type="match status" value="1"/>
</dbReference>
<comment type="caution">
    <text evidence="4">The sequence shown here is derived from an EMBL/GenBank/DDBJ whole genome shotgun (WGS) entry which is preliminary data.</text>
</comment>
<keyword evidence="5" id="KW-1185">Reference proteome</keyword>
<keyword evidence="1" id="KW-0862">Zinc</keyword>
<dbReference type="EMBL" id="CAXAMM010015914">
    <property type="protein sequence ID" value="CAK9037618.1"/>
    <property type="molecule type" value="Genomic_DNA"/>
</dbReference>
<feature type="compositionally biased region" description="Pro residues" evidence="2">
    <location>
        <begin position="131"/>
        <end position="141"/>
    </location>
</feature>
<feature type="region of interest" description="Disordered" evidence="2">
    <location>
        <begin position="412"/>
        <end position="432"/>
    </location>
</feature>
<evidence type="ECO:0000313" key="5">
    <source>
        <dbReference type="Proteomes" id="UP001642464"/>
    </source>
</evidence>
<accession>A0ABP0LEL6</accession>
<organism evidence="4 5">
    <name type="scientific">Durusdinium trenchii</name>
    <dbReference type="NCBI Taxonomy" id="1381693"/>
    <lineage>
        <taxon>Eukaryota</taxon>
        <taxon>Sar</taxon>
        <taxon>Alveolata</taxon>
        <taxon>Dinophyceae</taxon>
        <taxon>Suessiales</taxon>
        <taxon>Symbiodiniaceae</taxon>
        <taxon>Durusdinium</taxon>
    </lineage>
</organism>